<sequence length="177" mass="20275">MKYAQNRPPMDVPNKSSQMLKELSIADRMYNVPVKMPSEFPFNTFILMGLLVKIKELYPEKLESAVDLSFDAIWQQERKLETLDQVRIIARESLKVNEESLTELMEFAASKDARQVLKTQSQKLVQQGAFGFPWIVATRSLDGQSMKFFGADRMENLAAFFHQTYRGSLATGETARL</sequence>
<dbReference type="GO" id="GO:0004364">
    <property type="term" value="F:glutathione transferase activity"/>
    <property type="evidence" value="ECO:0007669"/>
    <property type="project" value="UniProtKB-EC"/>
</dbReference>
<organism evidence="2 3">
    <name type="scientific">Malassezia yamatoensis</name>
    <dbReference type="NCBI Taxonomy" id="253288"/>
    <lineage>
        <taxon>Eukaryota</taxon>
        <taxon>Fungi</taxon>
        <taxon>Dikarya</taxon>
        <taxon>Basidiomycota</taxon>
        <taxon>Ustilaginomycotina</taxon>
        <taxon>Malasseziomycetes</taxon>
        <taxon>Malasseziales</taxon>
        <taxon>Malasseziaceae</taxon>
        <taxon>Malassezia</taxon>
    </lineage>
</organism>
<dbReference type="AlphaFoldDB" id="A0AAJ6CI95"/>
<protein>
    <submittedName>
        <fullName evidence="2">Glutathione transferase</fullName>
        <ecNumber evidence="2">2.5.1.18</ecNumber>
    </submittedName>
</protein>
<dbReference type="EMBL" id="CP119945">
    <property type="protein sequence ID" value="WFC99628.1"/>
    <property type="molecule type" value="Genomic_DNA"/>
</dbReference>
<dbReference type="GO" id="GO:0004602">
    <property type="term" value="F:glutathione peroxidase activity"/>
    <property type="evidence" value="ECO:0007669"/>
    <property type="project" value="TreeGrafter"/>
</dbReference>
<evidence type="ECO:0000313" key="2">
    <source>
        <dbReference type="EMBL" id="WFC99628.1"/>
    </source>
</evidence>
<accession>A0AAJ6CI95</accession>
<keyword evidence="3" id="KW-1185">Reference proteome</keyword>
<name>A0AAJ6CI95_9BASI</name>
<dbReference type="GO" id="GO:0005739">
    <property type="term" value="C:mitochondrion"/>
    <property type="evidence" value="ECO:0007669"/>
    <property type="project" value="TreeGrafter"/>
</dbReference>
<dbReference type="PANTHER" id="PTHR42943">
    <property type="entry name" value="GLUTATHIONE S-TRANSFERASE KAPPA"/>
    <property type="match status" value="1"/>
</dbReference>
<dbReference type="PANTHER" id="PTHR42943:SF2">
    <property type="entry name" value="GLUTATHIONE S-TRANSFERASE KAPPA 1"/>
    <property type="match status" value="1"/>
</dbReference>
<dbReference type="GO" id="GO:0005777">
    <property type="term" value="C:peroxisome"/>
    <property type="evidence" value="ECO:0007669"/>
    <property type="project" value="TreeGrafter"/>
</dbReference>
<dbReference type="InterPro" id="IPR051924">
    <property type="entry name" value="GST_Kappa/NadH"/>
</dbReference>
<evidence type="ECO:0000259" key="1">
    <source>
        <dbReference type="Pfam" id="PF01323"/>
    </source>
</evidence>
<dbReference type="EC" id="2.5.1.18" evidence="2"/>
<evidence type="ECO:0000313" key="3">
    <source>
        <dbReference type="Proteomes" id="UP001219567"/>
    </source>
</evidence>
<proteinExistence type="predicted"/>
<gene>
    <name evidence="2" type="ORF">MYAM1_002373</name>
</gene>
<dbReference type="GO" id="GO:0006749">
    <property type="term" value="P:glutathione metabolic process"/>
    <property type="evidence" value="ECO:0007669"/>
    <property type="project" value="TreeGrafter"/>
</dbReference>
<dbReference type="Pfam" id="PF01323">
    <property type="entry name" value="DSBA"/>
    <property type="match status" value="1"/>
</dbReference>
<dbReference type="SUPFAM" id="SSF52833">
    <property type="entry name" value="Thioredoxin-like"/>
    <property type="match status" value="1"/>
</dbReference>
<reference evidence="2 3" key="1">
    <citation type="submission" date="2023-03" db="EMBL/GenBank/DDBJ databases">
        <title>Mating type loci evolution in Malassezia.</title>
        <authorList>
            <person name="Coelho M.A."/>
        </authorList>
    </citation>
    <scope>NUCLEOTIDE SEQUENCE [LARGE SCALE GENOMIC DNA]</scope>
    <source>
        <strain evidence="2 3">CBS 9725</strain>
    </source>
</reference>
<feature type="domain" description="DSBA-like thioredoxin" evidence="1">
    <location>
        <begin position="1"/>
        <end position="159"/>
    </location>
</feature>
<dbReference type="InterPro" id="IPR036249">
    <property type="entry name" value="Thioredoxin-like_sf"/>
</dbReference>
<keyword evidence="2" id="KW-0808">Transferase</keyword>
<dbReference type="Gene3D" id="3.40.30.10">
    <property type="entry name" value="Glutaredoxin"/>
    <property type="match status" value="1"/>
</dbReference>
<dbReference type="Proteomes" id="UP001219567">
    <property type="component" value="Chromosome 3"/>
</dbReference>
<dbReference type="InterPro" id="IPR001853">
    <property type="entry name" value="DSBA-like_thioredoxin_dom"/>
</dbReference>